<dbReference type="CDD" id="cd06530">
    <property type="entry name" value="S26_SPase_I"/>
    <property type="match status" value="1"/>
</dbReference>
<keyword evidence="9 13" id="KW-1133">Transmembrane helix</keyword>
<dbReference type="InterPro" id="IPR036286">
    <property type="entry name" value="LexA/Signal_pep-like_sf"/>
</dbReference>
<dbReference type="GO" id="GO:0006465">
    <property type="term" value="P:signal peptide processing"/>
    <property type="evidence" value="ECO:0007669"/>
    <property type="project" value="UniProtKB-UniRule"/>
</dbReference>
<evidence type="ECO:0000256" key="8">
    <source>
        <dbReference type="ARBA" id="ARBA00022968"/>
    </source>
</evidence>
<dbReference type="NCBIfam" id="TIGR02228">
    <property type="entry name" value="sigpep_I_arch"/>
    <property type="match status" value="1"/>
</dbReference>
<proteinExistence type="inferred from homology"/>
<comment type="subunit">
    <text evidence="12">Component of the signal peptidase complex (SPC) composed of a catalytic subunit SEC11 and three accessory subunits SPC1, SPC2 and SPC3. The complex induces a local thinning of the ER membrane which is used to measure the length of the signal peptide (SP) h-region of protein substrates. This ensures the selectivity of the complex towards h-regions shorter than 18-20 amino acids. SPC associates with the translocon complex.</text>
</comment>
<evidence type="ECO:0000256" key="13">
    <source>
        <dbReference type="RuleBase" id="RU362047"/>
    </source>
</evidence>
<keyword evidence="13" id="KW-0645">Protease</keyword>
<evidence type="ECO:0000256" key="6">
    <source>
        <dbReference type="ARBA" id="ARBA00022692"/>
    </source>
</evidence>
<dbReference type="PANTHER" id="PTHR10806">
    <property type="entry name" value="SIGNAL PEPTIDASE COMPLEX CATALYTIC SUBUNIT SEC11"/>
    <property type="match status" value="1"/>
</dbReference>
<dbReference type="PRINTS" id="PR00728">
    <property type="entry name" value="SIGNALPTASE"/>
</dbReference>
<comment type="subcellular location">
    <subcellularLocation>
        <location evidence="2">Endoplasmic reticulum membrane</location>
        <topology evidence="2">Single-pass type II membrane protein</topology>
    </subcellularLocation>
</comment>
<evidence type="ECO:0000256" key="4">
    <source>
        <dbReference type="ARBA" id="ARBA00013208"/>
    </source>
</evidence>
<evidence type="ECO:0000256" key="1">
    <source>
        <dbReference type="ARBA" id="ARBA00000677"/>
    </source>
</evidence>
<evidence type="ECO:0000256" key="5">
    <source>
        <dbReference type="ARBA" id="ARBA00019685"/>
    </source>
</evidence>
<dbReference type="RefSeq" id="XP_018034140.1">
    <property type="nucleotide sequence ID" value="XM_018175653.1"/>
</dbReference>
<dbReference type="GO" id="GO:0005787">
    <property type="term" value="C:signal peptidase complex"/>
    <property type="evidence" value="ECO:0007669"/>
    <property type="project" value="TreeGrafter"/>
</dbReference>
<dbReference type="GO" id="GO:0009003">
    <property type="term" value="F:signal peptidase activity"/>
    <property type="evidence" value="ECO:0007669"/>
    <property type="project" value="UniProtKB-EC"/>
</dbReference>
<dbReference type="InterPro" id="IPR019533">
    <property type="entry name" value="Peptidase_S26"/>
</dbReference>
<dbReference type="OrthoDB" id="10257561at2759"/>
<dbReference type="GeneID" id="28759139"/>
<dbReference type="STRING" id="1460663.A0A177C894"/>
<dbReference type="EC" id="3.4.21.89" evidence="4 13"/>
<dbReference type="SUPFAM" id="SSF51306">
    <property type="entry name" value="LexA/Signal peptidase"/>
    <property type="match status" value="1"/>
</dbReference>
<evidence type="ECO:0000256" key="11">
    <source>
        <dbReference type="ARBA" id="ARBA00045533"/>
    </source>
</evidence>
<dbReference type="Proteomes" id="UP000077069">
    <property type="component" value="Unassembled WGS sequence"/>
</dbReference>
<dbReference type="FunCoup" id="A0A177C894">
    <property type="interactions" value="669"/>
</dbReference>
<protein>
    <recommendedName>
        <fullName evidence="5 13">Signal peptidase complex catalytic subunit SEC11</fullName>
        <ecNumber evidence="4 13">3.4.21.89</ecNumber>
    </recommendedName>
</protein>
<comment type="catalytic activity">
    <reaction evidence="1 13">
        <text>Cleavage of hydrophobic, N-terminal signal or leader sequences from secreted and periplasmic proteins.</text>
        <dbReference type="EC" id="3.4.21.89"/>
    </reaction>
</comment>
<reference evidence="14 15" key="1">
    <citation type="submission" date="2016-05" db="EMBL/GenBank/DDBJ databases">
        <title>Comparative analysis of secretome profiles of manganese(II)-oxidizing ascomycete fungi.</title>
        <authorList>
            <consortium name="DOE Joint Genome Institute"/>
            <person name="Zeiner C.A."/>
            <person name="Purvine S.O."/>
            <person name="Zink E.M."/>
            <person name="Wu S."/>
            <person name="Pasa-Tolic L."/>
            <person name="Chaput D.L."/>
            <person name="Haridas S."/>
            <person name="Grigoriev I.V."/>
            <person name="Santelli C.M."/>
            <person name="Hansel C.M."/>
        </authorList>
    </citation>
    <scope>NUCLEOTIDE SEQUENCE [LARGE SCALE GENOMIC DNA]</scope>
    <source>
        <strain evidence="14 15">AP3s5-JAC2a</strain>
    </source>
</reference>
<dbReference type="PANTHER" id="PTHR10806:SF6">
    <property type="entry name" value="SIGNAL PEPTIDASE COMPLEX CATALYTIC SUBUNIT SEC11"/>
    <property type="match status" value="1"/>
</dbReference>
<organism evidence="14 15">
    <name type="scientific">Paraphaeosphaeria sporulosa</name>
    <dbReference type="NCBI Taxonomy" id="1460663"/>
    <lineage>
        <taxon>Eukaryota</taxon>
        <taxon>Fungi</taxon>
        <taxon>Dikarya</taxon>
        <taxon>Ascomycota</taxon>
        <taxon>Pezizomycotina</taxon>
        <taxon>Dothideomycetes</taxon>
        <taxon>Pleosporomycetidae</taxon>
        <taxon>Pleosporales</taxon>
        <taxon>Massarineae</taxon>
        <taxon>Didymosphaeriaceae</taxon>
        <taxon>Paraphaeosphaeria</taxon>
    </lineage>
</organism>
<dbReference type="AlphaFoldDB" id="A0A177C894"/>
<gene>
    <name evidence="14" type="ORF">CC84DRAFT_1123261</name>
</gene>
<keyword evidence="10 13" id="KW-0472">Membrane</keyword>
<keyword evidence="15" id="KW-1185">Reference proteome</keyword>
<sequence>MLSTHPATGLRKLATQLLNAIFLLTTAFMLLKSFGVIANCSSPIVVVLSESMKPAMLRGDLIVLWNRGSGINIGDIVVYHVEGRDIPIVHRVIRRFGGGADPLRFLTNGDNNIADDTELYAPGQEFLSRGDVAGSVIGCIPYVGYITIAFNDFPWLKTLMVGLVGLSALIQRG</sequence>
<keyword evidence="8 13" id="KW-0735">Signal-anchor</keyword>
<accession>A0A177C894</accession>
<evidence type="ECO:0000256" key="7">
    <source>
        <dbReference type="ARBA" id="ARBA00022824"/>
    </source>
</evidence>
<keyword evidence="7 13" id="KW-0256">Endoplasmic reticulum</keyword>
<dbReference type="GO" id="GO:0004252">
    <property type="term" value="F:serine-type endopeptidase activity"/>
    <property type="evidence" value="ECO:0007669"/>
    <property type="project" value="InterPro"/>
</dbReference>
<evidence type="ECO:0000256" key="9">
    <source>
        <dbReference type="ARBA" id="ARBA00022989"/>
    </source>
</evidence>
<comment type="similarity">
    <text evidence="3 13">Belongs to the peptidase S26B family.</text>
</comment>
<dbReference type="EMBL" id="KV441554">
    <property type="protein sequence ID" value="OAG03775.1"/>
    <property type="molecule type" value="Genomic_DNA"/>
</dbReference>
<feature type="transmembrane region" description="Helical" evidence="13">
    <location>
        <begin position="20"/>
        <end position="48"/>
    </location>
</feature>
<evidence type="ECO:0000256" key="2">
    <source>
        <dbReference type="ARBA" id="ARBA00004648"/>
    </source>
</evidence>
<name>A0A177C894_9PLEO</name>
<evidence type="ECO:0000256" key="12">
    <source>
        <dbReference type="ARBA" id="ARBA00047037"/>
    </source>
</evidence>
<dbReference type="InParanoid" id="A0A177C894"/>
<keyword evidence="6 13" id="KW-0812">Transmembrane</keyword>
<keyword evidence="13" id="KW-0378">Hydrolase</keyword>
<evidence type="ECO:0000313" key="15">
    <source>
        <dbReference type="Proteomes" id="UP000077069"/>
    </source>
</evidence>
<dbReference type="InterPro" id="IPR001733">
    <property type="entry name" value="Peptidase_S26B"/>
</dbReference>
<evidence type="ECO:0000313" key="14">
    <source>
        <dbReference type="EMBL" id="OAG03775.1"/>
    </source>
</evidence>
<comment type="function">
    <text evidence="11">Catalytic component of the signal peptidase complex (SPC) which catalyzes the cleavage of N-terminal signal sequences from nascent proteins as they are translocated into the lumen of the endoplasmic reticulum. Specifically cleaves N-terminal signal peptides that contain a hydrophobic alpha-helix (h-region) shorter than 18-20 amino acids.</text>
</comment>
<evidence type="ECO:0000256" key="3">
    <source>
        <dbReference type="ARBA" id="ARBA00011035"/>
    </source>
</evidence>
<evidence type="ECO:0000256" key="10">
    <source>
        <dbReference type="ARBA" id="ARBA00023136"/>
    </source>
</evidence>